<dbReference type="PANTHER" id="PTHR43267">
    <property type="entry name" value="TRNA THREONYLCARBAMOYLADENOSINE DEHYDRATASE"/>
    <property type="match status" value="1"/>
</dbReference>
<dbReference type="Proteomes" id="UP000539372">
    <property type="component" value="Unassembled WGS sequence"/>
</dbReference>
<dbReference type="GO" id="GO:0061504">
    <property type="term" value="P:cyclic threonylcarbamoyladenosine biosynthetic process"/>
    <property type="evidence" value="ECO:0007669"/>
    <property type="project" value="TreeGrafter"/>
</dbReference>
<feature type="region of interest" description="Disordered" evidence="1">
    <location>
        <begin position="540"/>
        <end position="563"/>
    </location>
</feature>
<evidence type="ECO:0000313" key="3">
    <source>
        <dbReference type="EMBL" id="NMM46512.1"/>
    </source>
</evidence>
<dbReference type="RefSeq" id="WP_169626910.1">
    <property type="nucleotide sequence ID" value="NZ_JABBNT010000006.1"/>
</dbReference>
<keyword evidence="4" id="KW-1185">Reference proteome</keyword>
<dbReference type="PROSITE" id="PS50206">
    <property type="entry name" value="RHODANESE_3"/>
    <property type="match status" value="1"/>
</dbReference>
<evidence type="ECO:0000313" key="4">
    <source>
        <dbReference type="Proteomes" id="UP000539372"/>
    </source>
</evidence>
<sequence length="563" mass="61811">MSDEAQRAKDLLRTLAHKGFKRDRSETKAYRYTGGLKAAGRDVSVSITFPDLEFTRLPELILLNPEQEAPHVVAHLTASGGFCFARNEDLILDRYDVGGTALMCLELARRGLERALTHKHLEQEIAQEFPQHWLGMPFYYDIAATDHIHATLYYVPRNREPNLVLLTDRVDVLKRLVSDEAARRNVIASSRPAFVFCSNTDLTFGRDHRQPLTLAAFIAWLESVLPNTGKRAITELAGRFPDHLVSLFVNAPNGCVGILVDASLPILRGAQRQQGLERIAMANAATIGVQRYSGTRVDLPFIFRRNLNSHPPLTDKRIALVGCGTIGSHLAKFLVQSGAGHDDGTLLLLDNQTLEPGNVGRHYLGTTSIGDSKPGALKAEILRQFPETNILPMTADAVGFLETLAGYDLIVDATGEEALSMTINHHFVAHRYDHETAPDVLHVRLFGNGAAAQALLVDGPNFACFKCLKPDHSGNWRFSPLKSGVSAAQMVAACGEGQYIAYGVAAPVMAAALALQLILDWKNGTPTPRMRTIRIEKKDTQEVADKNPDRSPRCPVCGNHQAE</sequence>
<dbReference type="SUPFAM" id="SSF69572">
    <property type="entry name" value="Activating enzymes of the ubiquitin-like proteins"/>
    <property type="match status" value="1"/>
</dbReference>
<feature type="domain" description="Rhodanese" evidence="2">
    <location>
        <begin position="6"/>
        <end position="48"/>
    </location>
</feature>
<accession>A0A7Y0E3D6</accession>
<dbReference type="PANTHER" id="PTHR43267:SF1">
    <property type="entry name" value="TRNA THREONYLCARBAMOYLADENOSINE DEHYDRATASE"/>
    <property type="match status" value="1"/>
</dbReference>
<dbReference type="GO" id="GO:0008641">
    <property type="term" value="F:ubiquitin-like modifier activating enzyme activity"/>
    <property type="evidence" value="ECO:0007669"/>
    <property type="project" value="InterPro"/>
</dbReference>
<dbReference type="AlphaFoldDB" id="A0A7Y0E3D6"/>
<dbReference type="Pfam" id="PF00899">
    <property type="entry name" value="ThiF"/>
    <property type="match status" value="1"/>
</dbReference>
<dbReference type="InterPro" id="IPR001763">
    <property type="entry name" value="Rhodanese-like_dom"/>
</dbReference>
<feature type="compositionally biased region" description="Basic and acidic residues" evidence="1">
    <location>
        <begin position="540"/>
        <end position="552"/>
    </location>
</feature>
<reference evidence="3 4" key="1">
    <citation type="submission" date="2020-04" db="EMBL/GenBank/DDBJ databases">
        <title>Rhodospirillaceae bacterium KN72 isolated from deep sea.</title>
        <authorList>
            <person name="Zhang D.-C."/>
        </authorList>
    </citation>
    <scope>NUCLEOTIDE SEQUENCE [LARGE SCALE GENOMIC DNA]</scope>
    <source>
        <strain evidence="3 4">KN72</strain>
    </source>
</reference>
<dbReference type="Pfam" id="PF14461">
    <property type="entry name" value="Prok-E2_B"/>
    <property type="match status" value="1"/>
</dbReference>
<evidence type="ECO:0000259" key="2">
    <source>
        <dbReference type="PROSITE" id="PS50206"/>
    </source>
</evidence>
<name>A0A7Y0E3D6_9PROT</name>
<gene>
    <name evidence="3" type="ORF">HH303_18620</name>
</gene>
<dbReference type="InterPro" id="IPR045886">
    <property type="entry name" value="ThiF/MoeB/HesA"/>
</dbReference>
<dbReference type="GO" id="GO:0061503">
    <property type="term" value="F:tRNA threonylcarbamoyladenosine dehydratase"/>
    <property type="evidence" value="ECO:0007669"/>
    <property type="project" value="TreeGrafter"/>
</dbReference>
<dbReference type="EMBL" id="JABBNT010000006">
    <property type="protein sequence ID" value="NMM46512.1"/>
    <property type="molecule type" value="Genomic_DNA"/>
</dbReference>
<evidence type="ECO:0000256" key="1">
    <source>
        <dbReference type="SAM" id="MobiDB-lite"/>
    </source>
</evidence>
<protein>
    <recommendedName>
        <fullName evidence="2">Rhodanese domain-containing protein</fullName>
    </recommendedName>
</protein>
<comment type="caution">
    <text evidence="3">The sequence shown here is derived from an EMBL/GenBank/DDBJ whole genome shotgun (WGS) entry which is preliminary data.</text>
</comment>
<dbReference type="InterPro" id="IPR035985">
    <property type="entry name" value="Ubiquitin-activating_enz"/>
</dbReference>
<dbReference type="Gene3D" id="3.40.50.720">
    <property type="entry name" value="NAD(P)-binding Rossmann-like Domain"/>
    <property type="match status" value="1"/>
</dbReference>
<proteinExistence type="predicted"/>
<organism evidence="3 4">
    <name type="scientific">Pacificispira spongiicola</name>
    <dbReference type="NCBI Taxonomy" id="2729598"/>
    <lineage>
        <taxon>Bacteria</taxon>
        <taxon>Pseudomonadati</taxon>
        <taxon>Pseudomonadota</taxon>
        <taxon>Alphaproteobacteria</taxon>
        <taxon>Rhodospirillales</taxon>
        <taxon>Rhodospirillaceae</taxon>
        <taxon>Pacificispira</taxon>
    </lineage>
</organism>
<dbReference type="InterPro" id="IPR000594">
    <property type="entry name" value="ThiF_NAD_FAD-bd"/>
</dbReference>
<dbReference type="InterPro" id="IPR032701">
    <property type="entry name" value="Prok-E2_B_dom"/>
</dbReference>